<accession>E6MF65</accession>
<dbReference type="InterPro" id="IPR023198">
    <property type="entry name" value="PGP-like_dom2"/>
</dbReference>
<dbReference type="SFLD" id="SFLDG01129">
    <property type="entry name" value="C1.5:_HAD__Beta-PGM__Phosphata"/>
    <property type="match status" value="1"/>
</dbReference>
<dbReference type="EMBL" id="AEQN01000011">
    <property type="protein sequence ID" value="EFV02225.1"/>
    <property type="molecule type" value="Genomic_DNA"/>
</dbReference>
<dbReference type="Proteomes" id="UP000004754">
    <property type="component" value="Unassembled WGS sequence"/>
</dbReference>
<comment type="caution">
    <text evidence="1">The sequence shown here is derived from an EMBL/GenBank/DDBJ whole genome shotgun (WGS) entry which is preliminary data.</text>
</comment>
<dbReference type="PANTHER" id="PTHR43434:SF1">
    <property type="entry name" value="PHOSPHOGLYCOLATE PHOSPHATASE"/>
    <property type="match status" value="1"/>
</dbReference>
<dbReference type="Gene3D" id="1.10.150.240">
    <property type="entry name" value="Putative phosphatase, domain 2"/>
    <property type="match status" value="1"/>
</dbReference>
<dbReference type="NCBIfam" id="TIGR01549">
    <property type="entry name" value="HAD-SF-IA-v1"/>
    <property type="match status" value="1"/>
</dbReference>
<dbReference type="InterPro" id="IPR050155">
    <property type="entry name" value="HAD-like_hydrolase_sf"/>
</dbReference>
<dbReference type="OrthoDB" id="9807630at2"/>
<dbReference type="HOGENOM" id="CLU_045011_19_1_9"/>
<evidence type="ECO:0000313" key="2">
    <source>
        <dbReference type="Proteomes" id="UP000004754"/>
    </source>
</evidence>
<dbReference type="SFLD" id="SFLDS00003">
    <property type="entry name" value="Haloacid_Dehalogenase"/>
    <property type="match status" value="1"/>
</dbReference>
<dbReference type="eggNOG" id="COG0546">
    <property type="taxonomic scope" value="Bacteria"/>
</dbReference>
<dbReference type="Gene3D" id="3.40.50.1000">
    <property type="entry name" value="HAD superfamily/HAD-like"/>
    <property type="match status" value="1"/>
</dbReference>
<dbReference type="GO" id="GO:0006281">
    <property type="term" value="P:DNA repair"/>
    <property type="evidence" value="ECO:0007669"/>
    <property type="project" value="TreeGrafter"/>
</dbReference>
<dbReference type="STRING" id="887929.HMP0721_0648"/>
<reference evidence="1 2" key="1">
    <citation type="submission" date="2010-12" db="EMBL/GenBank/DDBJ databases">
        <authorList>
            <person name="Muzny D."/>
            <person name="Qin X."/>
            <person name="Deng J."/>
            <person name="Jiang H."/>
            <person name="Liu Y."/>
            <person name="Qu J."/>
            <person name="Song X.-Z."/>
            <person name="Zhang L."/>
            <person name="Thornton R."/>
            <person name="Coyle M."/>
            <person name="Francisco L."/>
            <person name="Jackson L."/>
            <person name="Javaid M."/>
            <person name="Korchina V."/>
            <person name="Kovar C."/>
            <person name="Mata R."/>
            <person name="Mathew T."/>
            <person name="Ngo R."/>
            <person name="Nguyen L."/>
            <person name="Nguyen N."/>
            <person name="Okwuonu G."/>
            <person name="Ongeri F."/>
            <person name="Pham C."/>
            <person name="Simmons D."/>
            <person name="Wilczek-Boney K."/>
            <person name="Hale W."/>
            <person name="Jakkamsetti A."/>
            <person name="Pham P."/>
            <person name="Ruth R."/>
            <person name="San Lucas F."/>
            <person name="Warren J."/>
            <person name="Zhang J."/>
            <person name="Zhao Z."/>
            <person name="Zhou C."/>
            <person name="Zhu D."/>
            <person name="Lee S."/>
            <person name="Bess C."/>
            <person name="Blankenburg K."/>
            <person name="Forbes L."/>
            <person name="Fu Q."/>
            <person name="Gubbala S."/>
            <person name="Hirani K."/>
            <person name="Jayaseelan J.C."/>
            <person name="Lara F."/>
            <person name="Munidasa M."/>
            <person name="Palculict T."/>
            <person name="Patil S."/>
            <person name="Pu L.-L."/>
            <person name="Saada N."/>
            <person name="Tang L."/>
            <person name="Weissenberger G."/>
            <person name="Zhu Y."/>
            <person name="Hemphill L."/>
            <person name="Shang Y."/>
            <person name="Youmans B."/>
            <person name="Ayvaz T."/>
            <person name="Ross M."/>
            <person name="Santibanez J."/>
            <person name="Aqrawi P."/>
            <person name="Gross S."/>
            <person name="Joshi V."/>
            <person name="Fowler G."/>
            <person name="Nazareth L."/>
            <person name="Reid J."/>
            <person name="Worley K."/>
            <person name="Petrosino J."/>
            <person name="Highlander S."/>
            <person name="Gibbs R."/>
        </authorList>
    </citation>
    <scope>NUCLEOTIDE SEQUENCE [LARGE SCALE GENOMIC DNA]</scope>
    <source>
        <strain evidence="1 2">ATCC 23263</strain>
    </source>
</reference>
<dbReference type="InterPro" id="IPR036412">
    <property type="entry name" value="HAD-like_sf"/>
</dbReference>
<dbReference type="SUPFAM" id="SSF56784">
    <property type="entry name" value="HAD-like"/>
    <property type="match status" value="1"/>
</dbReference>
<dbReference type="GO" id="GO:0005829">
    <property type="term" value="C:cytosol"/>
    <property type="evidence" value="ECO:0007669"/>
    <property type="project" value="TreeGrafter"/>
</dbReference>
<dbReference type="PRINTS" id="PR00413">
    <property type="entry name" value="HADHALOGNASE"/>
</dbReference>
<dbReference type="InterPro" id="IPR041492">
    <property type="entry name" value="HAD_2"/>
</dbReference>
<dbReference type="Pfam" id="PF13419">
    <property type="entry name" value="HAD_2"/>
    <property type="match status" value="1"/>
</dbReference>
<sequence>MKYKAAIFDMDGTILNTLDDLADATNAALAHFGYPKRSVDEVRQFVGNGTRRLIEQAAPLNISEADIETVFKWFGPYYQAHADIKTKAYSGVETLLRDLRTNGVKTAVVSNKPDAAVKKLAVQYFDGLFDIAIGENEAAGVRRKPAPDSVDAALDALGLDRASAVYIGDSDVDLATARNAGMDHILVTWGFRDKPFLKSCGAKVFADTPQAVLALILDEKHKGEADA</sequence>
<dbReference type="PROSITE" id="PS01228">
    <property type="entry name" value="COF_1"/>
    <property type="match status" value="1"/>
</dbReference>
<dbReference type="InterPro" id="IPR006439">
    <property type="entry name" value="HAD-SF_hydro_IA"/>
</dbReference>
<dbReference type="InterPro" id="IPR023214">
    <property type="entry name" value="HAD_sf"/>
</dbReference>
<dbReference type="RefSeq" id="WP_006598070.1">
    <property type="nucleotide sequence ID" value="NZ_GL622359.1"/>
</dbReference>
<dbReference type="NCBIfam" id="TIGR01509">
    <property type="entry name" value="HAD-SF-IA-v3"/>
    <property type="match status" value="1"/>
</dbReference>
<proteinExistence type="predicted"/>
<protein>
    <submittedName>
        <fullName evidence="1">Putative phosphoglycolate phosphatase, bacterial</fullName>
    </submittedName>
</protein>
<name>E6MF65_9FIRM</name>
<evidence type="ECO:0000313" key="1">
    <source>
        <dbReference type="EMBL" id="EFV02225.1"/>
    </source>
</evidence>
<gene>
    <name evidence="1" type="ORF">HMP0721_0648</name>
</gene>
<dbReference type="SFLD" id="SFLDG01135">
    <property type="entry name" value="C1.5.6:_HAD__Beta-PGM__Phospha"/>
    <property type="match status" value="1"/>
</dbReference>
<dbReference type="PANTHER" id="PTHR43434">
    <property type="entry name" value="PHOSPHOGLYCOLATE PHOSPHATASE"/>
    <property type="match status" value="1"/>
</dbReference>
<organism evidence="1 2">
    <name type="scientific">Pseudoramibacter alactolyticus ATCC 23263</name>
    <dbReference type="NCBI Taxonomy" id="887929"/>
    <lineage>
        <taxon>Bacteria</taxon>
        <taxon>Bacillati</taxon>
        <taxon>Bacillota</taxon>
        <taxon>Clostridia</taxon>
        <taxon>Eubacteriales</taxon>
        <taxon>Eubacteriaceae</taxon>
        <taxon>Pseudoramibacter</taxon>
    </lineage>
</organism>
<dbReference type="AlphaFoldDB" id="E6MF65"/>
<keyword evidence="2" id="KW-1185">Reference proteome</keyword>
<dbReference type="GO" id="GO:0008967">
    <property type="term" value="F:phosphoglycolate phosphatase activity"/>
    <property type="evidence" value="ECO:0007669"/>
    <property type="project" value="TreeGrafter"/>
</dbReference>